<organism evidence="3 4">
    <name type="scientific">Pholiota conissans</name>
    <dbReference type="NCBI Taxonomy" id="109636"/>
    <lineage>
        <taxon>Eukaryota</taxon>
        <taxon>Fungi</taxon>
        <taxon>Dikarya</taxon>
        <taxon>Basidiomycota</taxon>
        <taxon>Agaricomycotina</taxon>
        <taxon>Agaricomycetes</taxon>
        <taxon>Agaricomycetidae</taxon>
        <taxon>Agaricales</taxon>
        <taxon>Agaricineae</taxon>
        <taxon>Strophariaceae</taxon>
        <taxon>Pholiota</taxon>
    </lineage>
</organism>
<dbReference type="PROSITE" id="PS50231">
    <property type="entry name" value="RICIN_B_LECTIN"/>
    <property type="match status" value="1"/>
</dbReference>
<sequence>MWPTRLTPFLLLSLSLVATPALAQDTVNHFIYNECPTPINLFIGGNLETNIPVGGMYSKVTSIYEGYWYTDANGGRYTGVGTTRAAFWNPSIYALIKDAGQINTGMQLGPVHRPNPDGTCAPVICNDATCNTTFIGYPPHLPVGPTAPAPFHYCDMGANTSFSIIFCPDGTFPPNTGVEIQPLKDAVKCLDVRGANFANGTPVQIYDCNGTGAQKWFFVRGSTKVRLANTNFCLDAGSTPANGVGLKIWQCYDNLPAQQWNFTADNRIALENQGLCADLTDGVTTNGEQMQAWQCTYLNNNQVWNVYLF</sequence>
<dbReference type="SMART" id="SM00458">
    <property type="entry name" value="RICIN"/>
    <property type="match status" value="1"/>
</dbReference>
<evidence type="ECO:0000313" key="3">
    <source>
        <dbReference type="EMBL" id="KAF9470860.1"/>
    </source>
</evidence>
<dbReference type="AlphaFoldDB" id="A0A9P6CR67"/>
<feature type="chain" id="PRO_5040350839" evidence="1">
    <location>
        <begin position="24"/>
        <end position="309"/>
    </location>
</feature>
<feature type="signal peptide" evidence="1">
    <location>
        <begin position="1"/>
        <end position="23"/>
    </location>
</feature>
<evidence type="ECO:0000259" key="2">
    <source>
        <dbReference type="SMART" id="SM00458"/>
    </source>
</evidence>
<dbReference type="CDD" id="cd00161">
    <property type="entry name" value="beta-trefoil_Ricin-like"/>
    <property type="match status" value="1"/>
</dbReference>
<name>A0A9P6CR67_9AGAR</name>
<keyword evidence="4" id="KW-1185">Reference proteome</keyword>
<dbReference type="InterPro" id="IPR000772">
    <property type="entry name" value="Ricin_B_lectin"/>
</dbReference>
<dbReference type="SUPFAM" id="SSF50370">
    <property type="entry name" value="Ricin B-like lectins"/>
    <property type="match status" value="1"/>
</dbReference>
<gene>
    <name evidence="3" type="ORF">BDN70DRAFT_888689</name>
</gene>
<protein>
    <submittedName>
        <fullName evidence="3">G-X-X-X-Q-X-W domain-containing protein</fullName>
    </submittedName>
</protein>
<proteinExistence type="predicted"/>
<accession>A0A9P6CR67</accession>
<dbReference type="EMBL" id="MU155826">
    <property type="protein sequence ID" value="KAF9470860.1"/>
    <property type="molecule type" value="Genomic_DNA"/>
</dbReference>
<evidence type="ECO:0000256" key="1">
    <source>
        <dbReference type="SAM" id="SignalP"/>
    </source>
</evidence>
<reference evidence="3" key="1">
    <citation type="submission" date="2020-11" db="EMBL/GenBank/DDBJ databases">
        <authorList>
            <consortium name="DOE Joint Genome Institute"/>
            <person name="Ahrendt S."/>
            <person name="Riley R."/>
            <person name="Andreopoulos W."/>
            <person name="Labutti K."/>
            <person name="Pangilinan J."/>
            <person name="Ruiz-Duenas F.J."/>
            <person name="Barrasa J.M."/>
            <person name="Sanchez-Garcia M."/>
            <person name="Camarero S."/>
            <person name="Miyauchi S."/>
            <person name="Serrano A."/>
            <person name="Linde D."/>
            <person name="Babiker R."/>
            <person name="Drula E."/>
            <person name="Ayuso-Fernandez I."/>
            <person name="Pacheco R."/>
            <person name="Padilla G."/>
            <person name="Ferreira P."/>
            <person name="Barriuso J."/>
            <person name="Kellner H."/>
            <person name="Castanera R."/>
            <person name="Alfaro M."/>
            <person name="Ramirez L."/>
            <person name="Pisabarro A.G."/>
            <person name="Kuo A."/>
            <person name="Tritt A."/>
            <person name="Lipzen A."/>
            <person name="He G."/>
            <person name="Yan M."/>
            <person name="Ng V."/>
            <person name="Cullen D."/>
            <person name="Martin F."/>
            <person name="Rosso M.-N."/>
            <person name="Henrissat B."/>
            <person name="Hibbett D."/>
            <person name="Martinez A.T."/>
            <person name="Grigoriev I.V."/>
        </authorList>
    </citation>
    <scope>NUCLEOTIDE SEQUENCE</scope>
    <source>
        <strain evidence="3">CIRM-BRFM 674</strain>
    </source>
</reference>
<dbReference type="OrthoDB" id="6770063at2759"/>
<keyword evidence="1" id="KW-0732">Signal</keyword>
<dbReference type="InterPro" id="IPR035992">
    <property type="entry name" value="Ricin_B-like_lectins"/>
</dbReference>
<evidence type="ECO:0000313" key="4">
    <source>
        <dbReference type="Proteomes" id="UP000807469"/>
    </source>
</evidence>
<comment type="caution">
    <text evidence="3">The sequence shown here is derived from an EMBL/GenBank/DDBJ whole genome shotgun (WGS) entry which is preliminary data.</text>
</comment>
<dbReference type="Proteomes" id="UP000807469">
    <property type="component" value="Unassembled WGS sequence"/>
</dbReference>
<dbReference type="Pfam" id="PF00652">
    <property type="entry name" value="Ricin_B_lectin"/>
    <property type="match status" value="1"/>
</dbReference>
<dbReference type="Gene3D" id="2.80.10.50">
    <property type="match status" value="2"/>
</dbReference>
<feature type="domain" description="Ricin B lectin" evidence="2">
    <location>
        <begin position="176"/>
        <end position="307"/>
    </location>
</feature>